<comment type="caution">
    <text evidence="10">The sequence shown here is derived from an EMBL/GenBank/DDBJ whole genome shotgun (WGS) entry which is preliminary data.</text>
</comment>
<dbReference type="PANTHER" id="PTHR32438:SF5">
    <property type="entry name" value="4-ALPHA-GLUCANOTRANSFERASE DPE1, CHLOROPLASTIC_AMYLOPLASTIC"/>
    <property type="match status" value="1"/>
</dbReference>
<dbReference type="Proteomes" id="UP001597092">
    <property type="component" value="Unassembled WGS sequence"/>
</dbReference>
<dbReference type="InterPro" id="IPR017853">
    <property type="entry name" value="GH"/>
</dbReference>
<dbReference type="InterPro" id="IPR003385">
    <property type="entry name" value="Glyco_hydro_77"/>
</dbReference>
<protein>
    <recommendedName>
        <fullName evidence="3">4-alpha-glucanotransferase</fullName>
        <ecNumber evidence="3">2.4.1.25</ecNumber>
    </recommendedName>
    <alternativeName>
        <fullName evidence="7">Amylomaltase</fullName>
    </alternativeName>
    <alternativeName>
        <fullName evidence="8">Disproportionating enzyme</fullName>
    </alternativeName>
</protein>
<keyword evidence="6" id="KW-0119">Carbohydrate metabolism</keyword>
<evidence type="ECO:0000256" key="3">
    <source>
        <dbReference type="ARBA" id="ARBA00012560"/>
    </source>
</evidence>
<reference evidence="10 11" key="1">
    <citation type="journal article" date="2019" name="Int. J. Syst. Evol. Microbiol.">
        <title>The Global Catalogue of Microorganisms (GCM) 10K type strain sequencing project: providing services to taxonomists for standard genome sequencing and annotation.</title>
        <authorList>
            <consortium name="The Broad Institute Genomics Platform"/>
            <consortium name="The Broad Institute Genome Sequencing Center for Infectious Disease"/>
            <person name="Wu L."/>
            <person name="Ma J."/>
        </authorList>
    </citation>
    <scope>NUCLEOTIDE SEQUENCE [LARGE SCALE GENOMIC DNA]</scope>
    <source>
        <strain evidence="10 11">CGMCC 1.10387</strain>
    </source>
</reference>
<organism evidence="10 11">
    <name type="scientific">Halobellus litoreus</name>
    <dbReference type="NCBI Taxonomy" id="755310"/>
    <lineage>
        <taxon>Archaea</taxon>
        <taxon>Methanobacteriati</taxon>
        <taxon>Methanobacteriota</taxon>
        <taxon>Stenosarchaea group</taxon>
        <taxon>Halobacteria</taxon>
        <taxon>Halobacteriales</taxon>
        <taxon>Haloferacaceae</taxon>
        <taxon>Halobellus</taxon>
    </lineage>
</organism>
<comment type="similarity">
    <text evidence="2">Belongs to the disproportionating enzyme family.</text>
</comment>
<dbReference type="SUPFAM" id="SSF51445">
    <property type="entry name" value="(Trans)glycosidases"/>
    <property type="match status" value="1"/>
</dbReference>
<feature type="compositionally biased region" description="Low complexity" evidence="9">
    <location>
        <begin position="124"/>
        <end position="136"/>
    </location>
</feature>
<feature type="region of interest" description="Disordered" evidence="9">
    <location>
        <begin position="120"/>
        <end position="152"/>
    </location>
</feature>
<evidence type="ECO:0000256" key="8">
    <source>
        <dbReference type="ARBA" id="ARBA00031501"/>
    </source>
</evidence>
<sequence>MRFDRRSGVFLHLTSLPGPHGIGDLGRGARAFVDWLDAAEQSYWQFCPLGPTAPVHGDSPYQAYSAFAGNPLLVSLDRLVEAGYLGEGDLEPVPDFSPHEVNYDRVREYKTDRLRTAAERFRSAGDGSDAGSAGDDAAGDGDGGAVDSDRGVSDADREAFEAFRERESAWLDDYALFMALRTRYDGAWTSWPESVRARDPETLAAHREELASEVHYREFAQFVFDRQWRDLREYARDRGIDLVGDLPIYVALDSTDVWASPEAFDLTSDRDPAAVAGVPPNPQDDGQRWGNPVYDWETLAEDDYGWWLDRLDRLFDLVDVTRIDHFKGFDEFWAIPADSDSPADGEWRDAPGADFFETVEARLGELPFVVEDLGFVDQSLVDLRERFGFPAMRVPHYADWCREGDMYQPMHYPENSVAYSSTHDTNTLVGYYEDLPAEQRSCLEYNIGADGSEINWSMIEAIWRSGSVLAFTTMQDVLGLDEHARFNRPGTKLGNWSWRCTTEAFSEGLADRLARLTDEHIRN</sequence>
<evidence type="ECO:0000256" key="6">
    <source>
        <dbReference type="ARBA" id="ARBA00023277"/>
    </source>
</evidence>
<dbReference type="PANTHER" id="PTHR32438">
    <property type="entry name" value="4-ALPHA-GLUCANOTRANSFERASE DPE1, CHLOROPLASTIC/AMYLOPLASTIC"/>
    <property type="match status" value="1"/>
</dbReference>
<evidence type="ECO:0000313" key="11">
    <source>
        <dbReference type="Proteomes" id="UP001597092"/>
    </source>
</evidence>
<name>A0ABD6DPR4_9EURY</name>
<dbReference type="Gene3D" id="3.20.20.80">
    <property type="entry name" value="Glycosidases"/>
    <property type="match status" value="1"/>
</dbReference>
<dbReference type="AlphaFoldDB" id="A0ABD6DPR4"/>
<evidence type="ECO:0000256" key="2">
    <source>
        <dbReference type="ARBA" id="ARBA00005684"/>
    </source>
</evidence>
<gene>
    <name evidence="10" type="primary">malQ</name>
    <name evidence="10" type="ORF">ACFSAS_01350</name>
</gene>
<dbReference type="EMBL" id="JBHUDP010000001">
    <property type="protein sequence ID" value="MFD1684252.1"/>
    <property type="molecule type" value="Genomic_DNA"/>
</dbReference>
<dbReference type="GO" id="GO:0004134">
    <property type="term" value="F:4-alpha-glucanotransferase activity"/>
    <property type="evidence" value="ECO:0007669"/>
    <property type="project" value="UniProtKB-EC"/>
</dbReference>
<dbReference type="EC" id="2.4.1.25" evidence="3"/>
<comment type="catalytic activity">
    <reaction evidence="1">
        <text>Transfers a segment of a (1-&gt;4)-alpha-D-glucan to a new position in an acceptor, which may be glucose or a (1-&gt;4)-alpha-D-glucan.</text>
        <dbReference type="EC" id="2.4.1.25"/>
    </reaction>
</comment>
<dbReference type="RefSeq" id="WP_256308255.1">
    <property type="nucleotide sequence ID" value="NZ_JANHAW010000002.1"/>
</dbReference>
<keyword evidence="11" id="KW-1185">Reference proteome</keyword>
<evidence type="ECO:0000256" key="5">
    <source>
        <dbReference type="ARBA" id="ARBA00022679"/>
    </source>
</evidence>
<evidence type="ECO:0000256" key="9">
    <source>
        <dbReference type="SAM" id="MobiDB-lite"/>
    </source>
</evidence>
<dbReference type="NCBIfam" id="NF011080">
    <property type="entry name" value="PRK14508.1-3"/>
    <property type="match status" value="1"/>
</dbReference>
<evidence type="ECO:0000256" key="1">
    <source>
        <dbReference type="ARBA" id="ARBA00000439"/>
    </source>
</evidence>
<dbReference type="NCBIfam" id="TIGR00217">
    <property type="entry name" value="malQ"/>
    <property type="match status" value="1"/>
</dbReference>
<keyword evidence="5 10" id="KW-0808">Transferase</keyword>
<evidence type="ECO:0000256" key="4">
    <source>
        <dbReference type="ARBA" id="ARBA00022676"/>
    </source>
</evidence>
<dbReference type="Pfam" id="PF02446">
    <property type="entry name" value="Glyco_hydro_77"/>
    <property type="match status" value="1"/>
</dbReference>
<accession>A0ABD6DPR4</accession>
<proteinExistence type="inferred from homology"/>
<evidence type="ECO:0000256" key="7">
    <source>
        <dbReference type="ARBA" id="ARBA00031423"/>
    </source>
</evidence>
<evidence type="ECO:0000313" key="10">
    <source>
        <dbReference type="EMBL" id="MFD1684252.1"/>
    </source>
</evidence>
<keyword evidence="4 10" id="KW-0328">Glycosyltransferase</keyword>